<dbReference type="InParanoid" id="A0A7M7TGU5"/>
<keyword evidence="3 7" id="KW-0812">Transmembrane</keyword>
<keyword evidence="4 7" id="KW-1133">Transmembrane helix</keyword>
<dbReference type="InterPro" id="IPR051717">
    <property type="entry name" value="MFS_MFSD6"/>
</dbReference>
<feature type="transmembrane region" description="Helical" evidence="7">
    <location>
        <begin position="87"/>
        <end position="106"/>
    </location>
</feature>
<feature type="transmembrane region" description="Helical" evidence="7">
    <location>
        <begin position="460"/>
        <end position="480"/>
    </location>
</feature>
<comment type="subcellular location">
    <subcellularLocation>
        <location evidence="1">Membrane</location>
        <topology evidence="1">Multi-pass membrane protein</topology>
    </subcellularLocation>
</comment>
<evidence type="ECO:0000256" key="1">
    <source>
        <dbReference type="ARBA" id="ARBA00004141"/>
    </source>
</evidence>
<feature type="domain" description="Major facilitator superfamily associated" evidence="8">
    <location>
        <begin position="52"/>
        <end position="614"/>
    </location>
</feature>
<feature type="compositionally biased region" description="Polar residues" evidence="6">
    <location>
        <begin position="422"/>
        <end position="432"/>
    </location>
</feature>
<dbReference type="EnsemblMetazoa" id="XM_782312">
    <property type="protein sequence ID" value="XP_787405"/>
    <property type="gene ID" value="LOC582361"/>
</dbReference>
<dbReference type="GO" id="GO:0005886">
    <property type="term" value="C:plasma membrane"/>
    <property type="evidence" value="ECO:0000318"/>
    <property type="project" value="GO_Central"/>
</dbReference>
<evidence type="ECO:0000259" key="8">
    <source>
        <dbReference type="Pfam" id="PF12832"/>
    </source>
</evidence>
<accession>A0A7M7TGU5</accession>
<dbReference type="InterPro" id="IPR024989">
    <property type="entry name" value="MFS_assoc_dom"/>
</dbReference>
<dbReference type="FunCoup" id="A0A7M7TGU5">
    <property type="interactions" value="298"/>
</dbReference>
<feature type="transmembrane region" description="Helical" evidence="7">
    <location>
        <begin position="115"/>
        <end position="134"/>
    </location>
</feature>
<evidence type="ECO:0000256" key="5">
    <source>
        <dbReference type="ARBA" id="ARBA00023136"/>
    </source>
</evidence>
<feature type="region of interest" description="Disordered" evidence="6">
    <location>
        <begin position="370"/>
        <end position="439"/>
    </location>
</feature>
<sequence>MYLPEDNTLPFDAGNVAPSLHVPPPKFNDDQQGDSQEKKKKCDSHIDIDLLKSKSFYFLFYGAYGSLYPLLAVYFKQLGLNASQSGLLIGIRPFIEFCAAPLWGGLADSWRKAKVLFLFSLFAWLLFTEAMAFIRPAGSKCIIFNRTDDNGHDIIVVDQVVHDGVHHYVYGPRDHDEDDGTVVGHQSDIDQPFRTDETSPVIENPLGGSYKLLNKSIGTEEPIRRLPSGTTSVKFISDDIRGVFLLLLIIIVVGEFFSSPTITLADSATLGYLGSDRLEYYGQQRMFGSLGWGIFMLINGILLDHTASHTHDCEGAQVQEVKRNYYICFGTYAVLLTCSFFVATQFKFKYYSDDDHKTEMSKLTYNKQKGQVSIGDEGRTPATYGSVATQPDQDGTDPTSSTAEGGQTTSDGPSDTRDSSHDTSVPTTSGALTPTEAHQEDPAGIRQVFRMFATIRYGSVLFLAWFAGFGMGLLFTFLYWHLQDLGGPPSLFGLASVVNHVSEILAYFFSHKILHAIGHIPVFCLGLFCYAIRFLAISVLINPWWVLIVETLQGLTHALIWAACTSYIGLATSQRLRSSAQGILQGTHHGLGRGCGAIFGGLLVNAFGTEQTFRGFGVASLVVLVIFLAMQYQSYNNPKSDPSSSTDPTSSGKARSSSLNRDEIQPVLTAEDVTPIPYSEKRDETVDDDGERDLELGEGGGFDDGRALAQEVGQDSTGGGEF</sequence>
<feature type="compositionally biased region" description="Polar residues" evidence="6">
    <location>
        <begin position="386"/>
        <end position="413"/>
    </location>
</feature>
<feature type="transmembrane region" description="Helical" evidence="7">
    <location>
        <begin position="323"/>
        <end position="343"/>
    </location>
</feature>
<feature type="region of interest" description="Disordered" evidence="6">
    <location>
        <begin position="1"/>
        <end position="38"/>
    </location>
</feature>
<evidence type="ECO:0000256" key="3">
    <source>
        <dbReference type="ARBA" id="ARBA00022692"/>
    </source>
</evidence>
<reference evidence="10" key="1">
    <citation type="submission" date="2015-02" db="EMBL/GenBank/DDBJ databases">
        <title>Genome sequencing for Strongylocentrotus purpuratus.</title>
        <authorList>
            <person name="Murali S."/>
            <person name="Liu Y."/>
            <person name="Vee V."/>
            <person name="English A."/>
            <person name="Wang M."/>
            <person name="Skinner E."/>
            <person name="Han Y."/>
            <person name="Muzny D.M."/>
            <person name="Worley K.C."/>
            <person name="Gibbs R.A."/>
        </authorList>
    </citation>
    <scope>NUCLEOTIDE SEQUENCE</scope>
</reference>
<protein>
    <recommendedName>
        <fullName evidence="8">Major facilitator superfamily associated domain-containing protein</fullName>
    </recommendedName>
</protein>
<dbReference type="CDD" id="cd17335">
    <property type="entry name" value="MFS_MFSD6"/>
    <property type="match status" value="1"/>
</dbReference>
<feature type="region of interest" description="Disordered" evidence="6">
    <location>
        <begin position="636"/>
        <end position="722"/>
    </location>
</feature>
<feature type="transmembrane region" description="Helical" evidence="7">
    <location>
        <begin position="56"/>
        <end position="75"/>
    </location>
</feature>
<dbReference type="KEGG" id="spu:582361"/>
<dbReference type="PANTHER" id="PTHR16172">
    <property type="entry name" value="MAJOR FACILITATOR SUPERFAMILY DOMAIN-CONTAINING PROTEIN 6-LIKE"/>
    <property type="match status" value="1"/>
</dbReference>
<dbReference type="PANTHER" id="PTHR16172:SF2">
    <property type="entry name" value="MAJOR FACILITATOR SUPERFAMILY DOMAIN-CONTAINING PROTEIN 6"/>
    <property type="match status" value="1"/>
</dbReference>
<feature type="compositionally biased region" description="Low complexity" evidence="6">
    <location>
        <begin position="640"/>
        <end position="651"/>
    </location>
</feature>
<dbReference type="Proteomes" id="UP000007110">
    <property type="component" value="Unassembled WGS sequence"/>
</dbReference>
<dbReference type="OMA" id="ANQHNPF"/>
<evidence type="ECO:0000313" key="10">
    <source>
        <dbReference type="Proteomes" id="UP000007110"/>
    </source>
</evidence>
<proteinExistence type="inferred from homology"/>
<feature type="transmembrane region" description="Helical" evidence="7">
    <location>
        <begin position="522"/>
        <end position="545"/>
    </location>
</feature>
<feature type="transmembrane region" description="Helical" evidence="7">
    <location>
        <begin position="613"/>
        <end position="630"/>
    </location>
</feature>
<dbReference type="OrthoDB" id="5989317at2759"/>
<comment type="similarity">
    <text evidence="2">Belongs to the major facilitator superfamily. MFSD6 family.</text>
</comment>
<evidence type="ECO:0000313" key="9">
    <source>
        <dbReference type="EnsemblMetazoa" id="XP_787405"/>
    </source>
</evidence>
<dbReference type="InterPro" id="IPR036259">
    <property type="entry name" value="MFS_trans_sf"/>
</dbReference>
<organism evidence="9 10">
    <name type="scientific">Strongylocentrotus purpuratus</name>
    <name type="common">Purple sea urchin</name>
    <dbReference type="NCBI Taxonomy" id="7668"/>
    <lineage>
        <taxon>Eukaryota</taxon>
        <taxon>Metazoa</taxon>
        <taxon>Echinodermata</taxon>
        <taxon>Eleutherozoa</taxon>
        <taxon>Echinozoa</taxon>
        <taxon>Echinoidea</taxon>
        <taxon>Euechinoidea</taxon>
        <taxon>Echinacea</taxon>
        <taxon>Camarodonta</taxon>
        <taxon>Echinidea</taxon>
        <taxon>Strongylocentrotidae</taxon>
        <taxon>Strongylocentrotus</taxon>
    </lineage>
</organism>
<feature type="transmembrane region" description="Helical" evidence="7">
    <location>
        <begin position="286"/>
        <end position="303"/>
    </location>
</feature>
<reference evidence="9" key="2">
    <citation type="submission" date="2021-01" db="UniProtKB">
        <authorList>
            <consortium name="EnsemblMetazoa"/>
        </authorList>
    </citation>
    <scope>IDENTIFICATION</scope>
</reference>
<dbReference type="RefSeq" id="XP_011678496.2">
    <property type="nucleotide sequence ID" value="XM_011680194.2"/>
</dbReference>
<dbReference type="Pfam" id="PF12832">
    <property type="entry name" value="MFS_1_like"/>
    <property type="match status" value="1"/>
</dbReference>
<feature type="transmembrane region" description="Helical" evidence="7">
    <location>
        <begin position="243"/>
        <end position="265"/>
    </location>
</feature>
<dbReference type="AlphaFoldDB" id="A0A7M7TGU5"/>
<keyword evidence="10" id="KW-1185">Reference proteome</keyword>
<dbReference type="Gene3D" id="1.20.1250.20">
    <property type="entry name" value="MFS general substrate transporter like domains"/>
    <property type="match status" value="3"/>
</dbReference>
<evidence type="ECO:0000256" key="4">
    <source>
        <dbReference type="ARBA" id="ARBA00022989"/>
    </source>
</evidence>
<evidence type="ECO:0000256" key="2">
    <source>
        <dbReference type="ARBA" id="ARBA00005241"/>
    </source>
</evidence>
<evidence type="ECO:0000256" key="6">
    <source>
        <dbReference type="SAM" id="MobiDB-lite"/>
    </source>
</evidence>
<evidence type="ECO:0000256" key="7">
    <source>
        <dbReference type="SAM" id="Phobius"/>
    </source>
</evidence>
<dbReference type="GeneID" id="582361"/>
<feature type="transmembrane region" description="Helical" evidence="7">
    <location>
        <begin position="551"/>
        <end position="570"/>
    </location>
</feature>
<name>A0A7M7TGU5_STRPU</name>
<keyword evidence="5 7" id="KW-0472">Membrane</keyword>
<dbReference type="CTD" id="54842"/>
<dbReference type="SUPFAM" id="SSF103473">
    <property type="entry name" value="MFS general substrate transporter"/>
    <property type="match status" value="1"/>
</dbReference>
<feature type="transmembrane region" description="Helical" evidence="7">
    <location>
        <begin position="590"/>
        <end position="607"/>
    </location>
</feature>
<dbReference type="EnsemblMetazoa" id="XM_011680194">
    <property type="protein sequence ID" value="XP_011678496"/>
    <property type="gene ID" value="LOC582361"/>
</dbReference>
<dbReference type="RefSeq" id="XP_787405.3">
    <property type="nucleotide sequence ID" value="XM_782312.5"/>
</dbReference>